<organism evidence="5 6">
    <name type="scientific">Rubritalea halochordaticola</name>
    <dbReference type="NCBI Taxonomy" id="714537"/>
    <lineage>
        <taxon>Bacteria</taxon>
        <taxon>Pseudomonadati</taxon>
        <taxon>Verrucomicrobiota</taxon>
        <taxon>Verrucomicrobiia</taxon>
        <taxon>Verrucomicrobiales</taxon>
        <taxon>Rubritaleaceae</taxon>
        <taxon>Rubritalea</taxon>
    </lineage>
</organism>
<dbReference type="Gene3D" id="2.60.40.10">
    <property type="entry name" value="Immunoglobulins"/>
    <property type="match status" value="1"/>
</dbReference>
<evidence type="ECO:0000256" key="3">
    <source>
        <dbReference type="SAM" id="SignalP"/>
    </source>
</evidence>
<dbReference type="InterPro" id="IPR017850">
    <property type="entry name" value="Alkaline_phosphatase_core_sf"/>
</dbReference>
<evidence type="ECO:0000313" key="5">
    <source>
        <dbReference type="EMBL" id="GAA5496742.1"/>
    </source>
</evidence>
<comment type="caution">
    <text evidence="5">The sequence shown here is derived from an EMBL/GenBank/DDBJ whole genome shotgun (WGS) entry which is preliminary data.</text>
</comment>
<dbReference type="Pfam" id="PF01663">
    <property type="entry name" value="Phosphodiest"/>
    <property type="match status" value="1"/>
</dbReference>
<sequence>MTKTITKINHRVITLASCCVALLGHAHAGEFGDKHVLVIGIDGCRPDSLQFANTPNLDSLIAAGSVTYNAYAGGELNSVTQQPTISGPGWSSILTGVWANKHGVTGNSFSGRDFTSYPHFYSRIRETNPNASLSSIIVWSPIDDIIVADSANSADYRVNSADDVALTNSAVTHLGNSDPDVLFLHFDEVDHAGHAYGYSNSVSQYVSSIEGVDTQIGTILTAIQNRPNYANEDWLYLVTTDHGGIGYGHGGQSVDERKIFMIASGGAAPVQVLTDGPGHNAVPATVLKHLGLSVNPSWGWDDFNGFAIPPFCPDKLAGSIDVANSQVHLTWNPASQLDITGYELKRDGVVVANLPVGDSSYTDTVTIPAQPGEVSYIYTLTATGGTQSSLCPVLSVNLSAYTGNIADDLVGYYAFDGDLSDASGSVNTNNGSVGGGSPSYISGLFGNAVSLDGVDDYVTLGNPADYNFGTSTDFTISFWYKTGADQASDPVIIGNKNWASGSNAGWLIEAAADNGDDFALQCGDGTNRADGATYDLAFNTWYHVTAVFKRGQTMELYVNGVLTSSTSIANVTGSFDALMTNIGQDGTGVYSDFTLMDMDDLAIWRRALYPSEAQLLYSEGQAGQPLSSMLGAPVDLAQDRVLFLPLDSDASDLSSESNNGAINGSPSFVTGTDGNAISLLDTANPHQFVNLGNPTSLQFGTGTDFSVAVWVKNSGGFQDNRASGGSADDPAILSNKDWNSGVNKGWILAAGANGRWQWNIGDGSSRRDYDSAGGLINDGNWHLLVATHDRDGLARLYYDGQEVATRDISTIGDIDAGLVTAVGTDGTLGSNWANWFTGGIDNAMIWRRVITPEEIVLLYAGETGGADPVSIFSDDFESGSFAAGGWSTQNNDASVDGAAAQNGAEGASLERGTWIEKTISTVGYSDIKLEYGRRTEKLDSGEYLTVEYNAGSGWVTVEQTQETVWGSVSADLSAAAANNQALAIRFRTNASSKKEYGFVDEVNLIGTPN</sequence>
<feature type="signal peptide" evidence="3">
    <location>
        <begin position="1"/>
        <end position="28"/>
    </location>
</feature>
<evidence type="ECO:0000256" key="1">
    <source>
        <dbReference type="ARBA" id="ARBA00022729"/>
    </source>
</evidence>
<dbReference type="InterPro" id="IPR013320">
    <property type="entry name" value="ConA-like_dom_sf"/>
</dbReference>
<evidence type="ECO:0000256" key="2">
    <source>
        <dbReference type="ARBA" id="ARBA00023157"/>
    </source>
</evidence>
<dbReference type="PANTHER" id="PTHR10151">
    <property type="entry name" value="ECTONUCLEOTIDE PYROPHOSPHATASE/PHOSPHODIESTERASE"/>
    <property type="match status" value="1"/>
</dbReference>
<dbReference type="Proteomes" id="UP001424741">
    <property type="component" value="Unassembled WGS sequence"/>
</dbReference>
<dbReference type="Pfam" id="PF13385">
    <property type="entry name" value="Laminin_G_3"/>
    <property type="match status" value="2"/>
</dbReference>
<name>A0ABP9V5V9_9BACT</name>
<dbReference type="InterPro" id="IPR006558">
    <property type="entry name" value="LamG-like"/>
</dbReference>
<feature type="chain" id="PRO_5047005995" description="LamG-like jellyroll fold domain-containing protein" evidence="3">
    <location>
        <begin position="29"/>
        <end position="1009"/>
    </location>
</feature>
<dbReference type="EMBL" id="BAABRL010000009">
    <property type="protein sequence ID" value="GAA5496742.1"/>
    <property type="molecule type" value="Genomic_DNA"/>
</dbReference>
<keyword evidence="1 3" id="KW-0732">Signal</keyword>
<feature type="domain" description="LamG-like jellyroll fold" evidence="4">
    <location>
        <begin position="703"/>
        <end position="853"/>
    </location>
</feature>
<dbReference type="Gene3D" id="2.60.120.200">
    <property type="match status" value="2"/>
</dbReference>
<dbReference type="SMART" id="SM00560">
    <property type="entry name" value="LamGL"/>
    <property type="match status" value="2"/>
</dbReference>
<dbReference type="InterPro" id="IPR013783">
    <property type="entry name" value="Ig-like_fold"/>
</dbReference>
<protein>
    <recommendedName>
        <fullName evidence="4">LamG-like jellyroll fold domain-containing protein</fullName>
    </recommendedName>
</protein>
<accession>A0ABP9V5V9</accession>
<dbReference type="PANTHER" id="PTHR10151:SF120">
    <property type="entry name" value="BIS(5'-ADENOSYL)-TRIPHOSPHATASE"/>
    <property type="match status" value="1"/>
</dbReference>
<feature type="domain" description="LamG-like jellyroll fold" evidence="4">
    <location>
        <begin position="472"/>
        <end position="611"/>
    </location>
</feature>
<dbReference type="InterPro" id="IPR002591">
    <property type="entry name" value="Phosphodiest/P_Trfase"/>
</dbReference>
<dbReference type="RefSeq" id="WP_346189364.1">
    <property type="nucleotide sequence ID" value="NZ_BAABRL010000009.1"/>
</dbReference>
<evidence type="ECO:0000313" key="6">
    <source>
        <dbReference type="Proteomes" id="UP001424741"/>
    </source>
</evidence>
<keyword evidence="2" id="KW-1015">Disulfide bond</keyword>
<evidence type="ECO:0000259" key="4">
    <source>
        <dbReference type="SMART" id="SM00560"/>
    </source>
</evidence>
<proteinExistence type="predicted"/>
<gene>
    <name evidence="5" type="ORF">Rhal01_02927</name>
</gene>
<dbReference type="Gene3D" id="3.40.720.10">
    <property type="entry name" value="Alkaline Phosphatase, subunit A"/>
    <property type="match status" value="1"/>
</dbReference>
<keyword evidence="6" id="KW-1185">Reference proteome</keyword>
<dbReference type="SUPFAM" id="SSF49899">
    <property type="entry name" value="Concanavalin A-like lectins/glucanases"/>
    <property type="match status" value="2"/>
</dbReference>
<reference evidence="5 6" key="1">
    <citation type="submission" date="2024-02" db="EMBL/GenBank/DDBJ databases">
        <title>Rubritalea halochordaticola NBRC 107102.</title>
        <authorList>
            <person name="Ichikawa N."/>
            <person name="Katano-Makiyama Y."/>
            <person name="Hidaka K."/>
        </authorList>
    </citation>
    <scope>NUCLEOTIDE SEQUENCE [LARGE SCALE GENOMIC DNA]</scope>
    <source>
        <strain evidence="5 6">NBRC 107102</strain>
    </source>
</reference>
<dbReference type="SUPFAM" id="SSF53649">
    <property type="entry name" value="Alkaline phosphatase-like"/>
    <property type="match status" value="1"/>
</dbReference>